<dbReference type="EMBL" id="NHTK01006076">
    <property type="protein sequence ID" value="PPQ65110.1"/>
    <property type="molecule type" value="Genomic_DNA"/>
</dbReference>
<protein>
    <submittedName>
        <fullName evidence="1">Uncharacterized protein</fullName>
    </submittedName>
</protein>
<keyword evidence="2" id="KW-1185">Reference proteome</keyword>
<sequence length="124" mass="14262">MSNDSDDCQMFLPVGSIGWAQDSIASTFRNGEDLRNAHLAFRRLTNAERLDIIRTYPPIRVVQFETQGWITLDNRRLYLFRSVLDPGTHIPVRIATYQEAQELRYKLTTRDSGATIVVRANPNH</sequence>
<dbReference type="InParanoid" id="A0A409VFT7"/>
<dbReference type="Proteomes" id="UP000284842">
    <property type="component" value="Unassembled WGS sequence"/>
</dbReference>
<dbReference type="AlphaFoldDB" id="A0A409VFT7"/>
<gene>
    <name evidence="1" type="ORF">CVT24_003071</name>
</gene>
<comment type="caution">
    <text evidence="1">The sequence shown here is derived from an EMBL/GenBank/DDBJ whole genome shotgun (WGS) entry which is preliminary data.</text>
</comment>
<accession>A0A409VFT7</accession>
<reference evidence="1 2" key="1">
    <citation type="journal article" date="2018" name="Evol. Lett.">
        <title>Horizontal gene cluster transfer increased hallucinogenic mushroom diversity.</title>
        <authorList>
            <person name="Reynolds H.T."/>
            <person name="Vijayakumar V."/>
            <person name="Gluck-Thaler E."/>
            <person name="Korotkin H.B."/>
            <person name="Matheny P.B."/>
            <person name="Slot J.C."/>
        </authorList>
    </citation>
    <scope>NUCLEOTIDE SEQUENCE [LARGE SCALE GENOMIC DNA]</scope>
    <source>
        <strain evidence="1 2">2629</strain>
    </source>
</reference>
<evidence type="ECO:0000313" key="2">
    <source>
        <dbReference type="Proteomes" id="UP000284842"/>
    </source>
</evidence>
<dbReference type="OrthoDB" id="2920816at2759"/>
<proteinExistence type="predicted"/>
<evidence type="ECO:0000313" key="1">
    <source>
        <dbReference type="EMBL" id="PPQ65110.1"/>
    </source>
</evidence>
<organism evidence="1 2">
    <name type="scientific">Panaeolus cyanescens</name>
    <dbReference type="NCBI Taxonomy" id="181874"/>
    <lineage>
        <taxon>Eukaryota</taxon>
        <taxon>Fungi</taxon>
        <taxon>Dikarya</taxon>
        <taxon>Basidiomycota</taxon>
        <taxon>Agaricomycotina</taxon>
        <taxon>Agaricomycetes</taxon>
        <taxon>Agaricomycetidae</taxon>
        <taxon>Agaricales</taxon>
        <taxon>Agaricineae</taxon>
        <taxon>Galeropsidaceae</taxon>
        <taxon>Panaeolus</taxon>
    </lineage>
</organism>
<name>A0A409VFT7_9AGAR</name>